<evidence type="ECO:0000313" key="3">
    <source>
        <dbReference type="Proteomes" id="UP000037854"/>
    </source>
</evidence>
<reference evidence="2 3" key="1">
    <citation type="submission" date="2015-07" db="EMBL/GenBank/DDBJ databases">
        <title>High-quality draft genome sequence of Oceanobacillus caeni HM6, a bacillus isolated from a human feces.</title>
        <authorList>
            <person name="Kumar J."/>
            <person name="Verma M.K."/>
            <person name="Pandey R."/>
            <person name="Bhambi M."/>
            <person name="Chauhan N."/>
        </authorList>
    </citation>
    <scope>NUCLEOTIDE SEQUENCE [LARGE SCALE GENOMIC DNA]</scope>
    <source>
        <strain evidence="2 3">HM6</strain>
    </source>
</reference>
<feature type="transmembrane region" description="Helical" evidence="1">
    <location>
        <begin position="41"/>
        <end position="62"/>
    </location>
</feature>
<proteinExistence type="predicted"/>
<keyword evidence="3" id="KW-1185">Reference proteome</keyword>
<keyword evidence="1" id="KW-0812">Transmembrane</keyword>
<comment type="caution">
    <text evidence="2">The sequence shown here is derived from an EMBL/GenBank/DDBJ whole genome shotgun (WGS) entry which is preliminary data.</text>
</comment>
<gene>
    <name evidence="2" type="ORF">AFL42_15630</name>
</gene>
<protein>
    <submittedName>
        <fullName evidence="2">Uncharacterized protein</fullName>
    </submittedName>
</protein>
<keyword evidence="1" id="KW-1133">Transmembrane helix</keyword>
<evidence type="ECO:0000256" key="1">
    <source>
        <dbReference type="SAM" id="Phobius"/>
    </source>
</evidence>
<sequence length="70" mass="7936">MVFSLIQVLSGILLTYTYTPDMMEAWNFSPNLAQEVVIEGSHPSLLFTLLIGLISVTIAYFISKRYINNH</sequence>
<dbReference type="Proteomes" id="UP000037854">
    <property type="component" value="Unassembled WGS sequence"/>
</dbReference>
<dbReference type="EMBL" id="LGTK01000080">
    <property type="protein sequence ID" value="KPH71311.1"/>
    <property type="molecule type" value="Genomic_DNA"/>
</dbReference>
<name>A0ABR5MFZ0_9BACI</name>
<organism evidence="2 3">
    <name type="scientific">Oceanobacillus caeni</name>
    <dbReference type="NCBI Taxonomy" id="405946"/>
    <lineage>
        <taxon>Bacteria</taxon>
        <taxon>Bacillati</taxon>
        <taxon>Bacillota</taxon>
        <taxon>Bacilli</taxon>
        <taxon>Bacillales</taxon>
        <taxon>Bacillaceae</taxon>
        <taxon>Oceanobacillus</taxon>
    </lineage>
</organism>
<accession>A0ABR5MFZ0</accession>
<dbReference type="InterPro" id="IPR016174">
    <property type="entry name" value="Di-haem_cyt_TM"/>
</dbReference>
<keyword evidence="1" id="KW-0472">Membrane</keyword>
<dbReference type="SUPFAM" id="SSF81342">
    <property type="entry name" value="Transmembrane di-heme cytochromes"/>
    <property type="match status" value="1"/>
</dbReference>
<evidence type="ECO:0000313" key="2">
    <source>
        <dbReference type="EMBL" id="KPH71311.1"/>
    </source>
</evidence>